<reference evidence="2" key="1">
    <citation type="submission" date="2013-07" db="EMBL/GenBank/DDBJ databases">
        <title>The genome of Eucalyptus grandis.</title>
        <authorList>
            <person name="Schmutz J."/>
            <person name="Hayes R."/>
            <person name="Myburg A."/>
            <person name="Tuskan G."/>
            <person name="Grattapaglia D."/>
            <person name="Rokhsar D.S."/>
        </authorList>
    </citation>
    <scope>NUCLEOTIDE SEQUENCE</scope>
    <source>
        <tissue evidence="2">Leaf extractions</tissue>
    </source>
</reference>
<organism evidence="2">
    <name type="scientific">Eucalyptus grandis</name>
    <name type="common">Flooded gum</name>
    <dbReference type="NCBI Taxonomy" id="71139"/>
    <lineage>
        <taxon>Eukaryota</taxon>
        <taxon>Viridiplantae</taxon>
        <taxon>Streptophyta</taxon>
        <taxon>Embryophyta</taxon>
        <taxon>Tracheophyta</taxon>
        <taxon>Spermatophyta</taxon>
        <taxon>Magnoliopsida</taxon>
        <taxon>eudicotyledons</taxon>
        <taxon>Gunneridae</taxon>
        <taxon>Pentapetalae</taxon>
        <taxon>rosids</taxon>
        <taxon>malvids</taxon>
        <taxon>Myrtales</taxon>
        <taxon>Myrtaceae</taxon>
        <taxon>Myrtoideae</taxon>
        <taxon>Eucalypteae</taxon>
        <taxon>Eucalyptus</taxon>
    </lineage>
</organism>
<proteinExistence type="predicted"/>
<dbReference type="AlphaFoldDB" id="A0A059DBG5"/>
<feature type="region of interest" description="Disordered" evidence="1">
    <location>
        <begin position="1"/>
        <end position="48"/>
    </location>
</feature>
<evidence type="ECO:0000256" key="1">
    <source>
        <dbReference type="SAM" id="MobiDB-lite"/>
    </source>
</evidence>
<evidence type="ECO:0000313" key="2">
    <source>
        <dbReference type="EMBL" id="KCW88078.1"/>
    </source>
</evidence>
<gene>
    <name evidence="2" type="ORF">EUGRSUZ_A00495</name>
</gene>
<sequence length="274" mass="29526">MKESSSNSLCKVAAGSTRHPVLMSANQGRHEPRARHQKRTREPPLPVPNVGQGHQPISQVLNYGQLLHQLLLPQLPQLQFFVLAINPPRRCDLDAGLDARLVLPQHPQIPNFQIHAPDVADELRPRADLRQKARVAAVDEARFRQPDELLDEVVYPLAAVGDEGENQVLPGVEGRGSESVHVLDELAEPEGLAAEADAGLEALEAAVEGQGLGEEGGGEDDLRGVPGDLEGLVDAVSLGEVGLEVEEEIPVSGCFARGRRVRRFGGGRGGSERR</sequence>
<name>A0A059DBG5_EUCGR</name>
<accession>A0A059DBG5</accession>
<protein>
    <submittedName>
        <fullName evidence="2">Uncharacterized protein</fullName>
    </submittedName>
</protein>
<dbReference type="Gramene" id="KCW88078">
    <property type="protein sequence ID" value="KCW88078"/>
    <property type="gene ID" value="EUGRSUZ_A00495"/>
</dbReference>
<dbReference type="InParanoid" id="A0A059DBG5"/>
<dbReference type="EMBL" id="KK198753">
    <property type="protein sequence ID" value="KCW88078.1"/>
    <property type="molecule type" value="Genomic_DNA"/>
</dbReference>